<accession>A0A0G0NCD9</accession>
<gene>
    <name evidence="6" type="ORF">UT42_C0052G0004</name>
</gene>
<proteinExistence type="predicted"/>
<reference evidence="6 7" key="1">
    <citation type="journal article" date="2015" name="Nature">
        <title>rRNA introns, odd ribosomes, and small enigmatic genomes across a large radiation of phyla.</title>
        <authorList>
            <person name="Brown C.T."/>
            <person name="Hug L.A."/>
            <person name="Thomas B.C."/>
            <person name="Sharon I."/>
            <person name="Castelle C.J."/>
            <person name="Singh A."/>
            <person name="Wilkins M.J."/>
            <person name="Williams K.H."/>
            <person name="Banfield J.F."/>
        </authorList>
    </citation>
    <scope>NUCLEOTIDE SEQUENCE [LARGE SCALE GENOMIC DNA]</scope>
</reference>
<evidence type="ECO:0000256" key="2">
    <source>
        <dbReference type="ARBA" id="ARBA00022692"/>
    </source>
</evidence>
<organism evidence="6 7">
    <name type="scientific">Candidatus Falkowbacteria bacterium GW2011_GWA2_39_24</name>
    <dbReference type="NCBI Taxonomy" id="1618634"/>
    <lineage>
        <taxon>Bacteria</taxon>
        <taxon>Candidatus Falkowiibacteriota</taxon>
    </lineage>
</organism>
<dbReference type="GO" id="GO:0005385">
    <property type="term" value="F:zinc ion transmembrane transporter activity"/>
    <property type="evidence" value="ECO:0007669"/>
    <property type="project" value="TreeGrafter"/>
</dbReference>
<evidence type="ECO:0000313" key="7">
    <source>
        <dbReference type="Proteomes" id="UP000034048"/>
    </source>
</evidence>
<evidence type="ECO:0000313" key="6">
    <source>
        <dbReference type="EMBL" id="KKR13128.1"/>
    </source>
</evidence>
<evidence type="ECO:0000256" key="4">
    <source>
        <dbReference type="ARBA" id="ARBA00023136"/>
    </source>
</evidence>
<dbReference type="Proteomes" id="UP000034048">
    <property type="component" value="Unassembled WGS sequence"/>
</dbReference>
<dbReference type="AlphaFoldDB" id="A0A0G0NCD9"/>
<keyword evidence="3 5" id="KW-1133">Transmembrane helix</keyword>
<evidence type="ECO:0000256" key="5">
    <source>
        <dbReference type="SAM" id="Phobius"/>
    </source>
</evidence>
<feature type="transmembrane region" description="Helical" evidence="5">
    <location>
        <begin position="194"/>
        <end position="215"/>
    </location>
</feature>
<dbReference type="Pfam" id="PF02535">
    <property type="entry name" value="Zip"/>
    <property type="match status" value="2"/>
</dbReference>
<feature type="transmembrane region" description="Helical" evidence="5">
    <location>
        <begin position="62"/>
        <end position="79"/>
    </location>
</feature>
<sequence length="251" mass="27956">MLIYIIIATLIVSLLSFLGILFIPAKKGRLTEIGISLAVGALLGAVFLNIIPEIFESDSTRIDFYSIIMLLSIIGFFLIERLFHWHHCHCDPNHCADCQTSHQHMGWINITGDGLHNFVDGMIIGASFMVDIHLGIITTVAIVLHEIPQEIGDFSILIKSGFTRARALFWNFISALLAVAGGIATYLFSQSTNYTNVLLSIAAGSFLYLAMSDIIPQLHHSERKHHTWQIFAMILGIVLIYLGGWLFPHSH</sequence>
<dbReference type="InterPro" id="IPR003689">
    <property type="entry name" value="ZIP"/>
</dbReference>
<protein>
    <submittedName>
        <fullName evidence="6">Zinc/iron permease</fullName>
    </submittedName>
</protein>
<feature type="transmembrane region" description="Helical" evidence="5">
    <location>
        <begin position="30"/>
        <end position="50"/>
    </location>
</feature>
<feature type="transmembrane region" description="Helical" evidence="5">
    <location>
        <begin position="227"/>
        <end position="247"/>
    </location>
</feature>
<dbReference type="GO" id="GO:0006882">
    <property type="term" value="P:intracellular zinc ion homeostasis"/>
    <property type="evidence" value="ECO:0007669"/>
    <property type="project" value="TreeGrafter"/>
</dbReference>
<name>A0A0G0NCD9_9BACT</name>
<dbReference type="PANTHER" id="PTHR16950">
    <property type="entry name" value="ZINC TRANSPORTER SLC39A7 HISTIDINE-RICH MEMBRANE PROTEIN KE4"/>
    <property type="match status" value="1"/>
</dbReference>
<keyword evidence="2 5" id="KW-0812">Transmembrane</keyword>
<dbReference type="PANTHER" id="PTHR16950:SF16">
    <property type="entry name" value="ZINC TRANSPORTER ZIP13"/>
    <property type="match status" value="1"/>
</dbReference>
<feature type="transmembrane region" description="Helical" evidence="5">
    <location>
        <begin position="168"/>
        <end position="188"/>
    </location>
</feature>
<dbReference type="PATRIC" id="fig|1618634.3.peg.578"/>
<evidence type="ECO:0000256" key="3">
    <source>
        <dbReference type="ARBA" id="ARBA00022989"/>
    </source>
</evidence>
<comment type="caution">
    <text evidence="6">The sequence shown here is derived from an EMBL/GenBank/DDBJ whole genome shotgun (WGS) entry which is preliminary data.</text>
</comment>
<evidence type="ECO:0000256" key="1">
    <source>
        <dbReference type="ARBA" id="ARBA00004141"/>
    </source>
</evidence>
<feature type="transmembrane region" description="Helical" evidence="5">
    <location>
        <begin position="6"/>
        <end position="23"/>
    </location>
</feature>
<comment type="subcellular location">
    <subcellularLocation>
        <location evidence="1">Membrane</location>
        <topology evidence="1">Multi-pass membrane protein</topology>
    </subcellularLocation>
</comment>
<dbReference type="EMBL" id="LBWS01000052">
    <property type="protein sequence ID" value="KKR13128.1"/>
    <property type="molecule type" value="Genomic_DNA"/>
</dbReference>
<keyword evidence="4 5" id="KW-0472">Membrane</keyword>
<dbReference type="GO" id="GO:0016020">
    <property type="term" value="C:membrane"/>
    <property type="evidence" value="ECO:0007669"/>
    <property type="project" value="UniProtKB-SubCell"/>
</dbReference>